<dbReference type="PANTHER" id="PTHR38731">
    <property type="entry name" value="LIPL45-RELATED LIPOPROTEIN-RELATED"/>
    <property type="match status" value="1"/>
</dbReference>
<evidence type="ECO:0000259" key="1">
    <source>
        <dbReference type="Pfam" id="PF04773"/>
    </source>
</evidence>
<dbReference type="EMBL" id="CACVAX010000018">
    <property type="protein sequence ID" value="CAA6808362.1"/>
    <property type="molecule type" value="Genomic_DNA"/>
</dbReference>
<proteinExistence type="predicted"/>
<protein>
    <recommendedName>
        <fullName evidence="1">FecR protein domain-containing protein</fullName>
    </recommendedName>
</protein>
<evidence type="ECO:0000313" key="2">
    <source>
        <dbReference type="EMBL" id="CAA6808362.1"/>
    </source>
</evidence>
<dbReference type="InterPro" id="IPR006860">
    <property type="entry name" value="FecR"/>
</dbReference>
<accession>A0A6S6SQ96</accession>
<feature type="domain" description="FecR protein" evidence="1">
    <location>
        <begin position="50"/>
        <end position="137"/>
    </location>
</feature>
<gene>
    <name evidence="2" type="ORF">HELGO_WM3857</name>
</gene>
<organism evidence="2">
    <name type="scientific">uncultured Sulfurovum sp</name>
    <dbReference type="NCBI Taxonomy" id="269237"/>
    <lineage>
        <taxon>Bacteria</taxon>
        <taxon>Pseudomonadati</taxon>
        <taxon>Campylobacterota</taxon>
        <taxon>Epsilonproteobacteria</taxon>
        <taxon>Campylobacterales</taxon>
        <taxon>Sulfurovaceae</taxon>
        <taxon>Sulfurovum</taxon>
        <taxon>environmental samples</taxon>
    </lineage>
</organism>
<reference evidence="2" key="1">
    <citation type="submission" date="2020-01" db="EMBL/GenBank/DDBJ databases">
        <authorList>
            <person name="Meier V. D."/>
            <person name="Meier V D."/>
        </authorList>
    </citation>
    <scope>NUCLEOTIDE SEQUENCE</scope>
    <source>
        <strain evidence="2">HLG_WM_MAG_04</strain>
    </source>
</reference>
<dbReference type="AlphaFoldDB" id="A0A6S6SQ96"/>
<dbReference type="Pfam" id="PF04773">
    <property type="entry name" value="FecR"/>
    <property type="match status" value="1"/>
</dbReference>
<sequence>MLKIFTLVMMLSSVLFGNVGIVKKMTGKVQVKRAKELISLRSGSFLKNGDVLLTKAKSSVGLVFDDGTRISFGENAIFIINKFKVEPNAKESDVDLKLEKGKASFSSGKVGKIAPESVKFRIPQGVIGIRGTKFVVEVK</sequence>
<name>A0A6S6SQ96_9BACT</name>